<dbReference type="InterPro" id="IPR008929">
    <property type="entry name" value="Chondroitin_lyas"/>
</dbReference>
<dbReference type="SUPFAM" id="SSF48230">
    <property type="entry name" value="Chondroitin AC/alginate lyase"/>
    <property type="match status" value="1"/>
</dbReference>
<dbReference type="Pfam" id="PF05426">
    <property type="entry name" value="Alginate_lyase"/>
    <property type="match status" value="1"/>
</dbReference>
<gene>
    <name evidence="6" type="ORF">BXZ70DRAFT_165072</name>
</gene>
<proteinExistence type="predicted"/>
<dbReference type="Gene3D" id="1.50.10.100">
    <property type="entry name" value="Chondroitin AC/alginate lyase"/>
    <property type="match status" value="2"/>
</dbReference>
<protein>
    <submittedName>
        <fullName evidence="6">Chondroitin AC/alginate lyase</fullName>
    </submittedName>
</protein>
<keyword evidence="2 6" id="KW-0456">Lyase</keyword>
<dbReference type="Proteomes" id="UP000813824">
    <property type="component" value="Unassembled WGS sequence"/>
</dbReference>
<feature type="region of interest" description="Disordered" evidence="3">
    <location>
        <begin position="572"/>
        <end position="603"/>
    </location>
</feature>
<feature type="compositionally biased region" description="Basic and acidic residues" evidence="3">
    <location>
        <begin position="580"/>
        <end position="593"/>
    </location>
</feature>
<evidence type="ECO:0000256" key="2">
    <source>
        <dbReference type="ARBA" id="ARBA00023239"/>
    </source>
</evidence>
<evidence type="ECO:0000313" key="6">
    <source>
        <dbReference type="EMBL" id="KAH8100627.1"/>
    </source>
</evidence>
<feature type="region of interest" description="Disordered" evidence="3">
    <location>
        <begin position="105"/>
        <end position="129"/>
    </location>
</feature>
<evidence type="ECO:0000256" key="1">
    <source>
        <dbReference type="ARBA" id="ARBA00022729"/>
    </source>
</evidence>
<reference evidence="6" key="1">
    <citation type="journal article" date="2021" name="New Phytol.">
        <title>Evolutionary innovations through gain and loss of genes in the ectomycorrhizal Boletales.</title>
        <authorList>
            <person name="Wu G."/>
            <person name="Miyauchi S."/>
            <person name="Morin E."/>
            <person name="Kuo A."/>
            <person name="Drula E."/>
            <person name="Varga T."/>
            <person name="Kohler A."/>
            <person name="Feng B."/>
            <person name="Cao Y."/>
            <person name="Lipzen A."/>
            <person name="Daum C."/>
            <person name="Hundley H."/>
            <person name="Pangilinan J."/>
            <person name="Johnson J."/>
            <person name="Barry K."/>
            <person name="LaButti K."/>
            <person name="Ng V."/>
            <person name="Ahrendt S."/>
            <person name="Min B."/>
            <person name="Choi I.G."/>
            <person name="Park H."/>
            <person name="Plett J.M."/>
            <person name="Magnuson J."/>
            <person name="Spatafora J.W."/>
            <person name="Nagy L.G."/>
            <person name="Henrissat B."/>
            <person name="Grigoriev I.V."/>
            <person name="Yang Z.L."/>
            <person name="Xu J."/>
            <person name="Martin F.M."/>
        </authorList>
    </citation>
    <scope>NUCLEOTIDE SEQUENCE</scope>
    <source>
        <strain evidence="6">KKN 215</strain>
    </source>
</reference>
<feature type="region of interest" description="Disordered" evidence="3">
    <location>
        <begin position="155"/>
        <end position="266"/>
    </location>
</feature>
<feature type="compositionally biased region" description="Polar residues" evidence="3">
    <location>
        <begin position="105"/>
        <end position="122"/>
    </location>
</feature>
<evidence type="ECO:0000256" key="3">
    <source>
        <dbReference type="SAM" id="MobiDB-lite"/>
    </source>
</evidence>
<keyword evidence="1 4" id="KW-0732">Signal</keyword>
<feature type="compositionally biased region" description="Polar residues" evidence="3">
    <location>
        <begin position="172"/>
        <end position="181"/>
    </location>
</feature>
<feature type="compositionally biased region" description="Low complexity" evidence="3">
    <location>
        <begin position="38"/>
        <end position="47"/>
    </location>
</feature>
<dbReference type="OrthoDB" id="63533at2759"/>
<dbReference type="EMBL" id="JAEVFJ010000015">
    <property type="protein sequence ID" value="KAH8100627.1"/>
    <property type="molecule type" value="Genomic_DNA"/>
</dbReference>
<evidence type="ECO:0000259" key="5">
    <source>
        <dbReference type="Pfam" id="PF05426"/>
    </source>
</evidence>
<name>A0A8K0XPS1_9AGAR</name>
<sequence length="653" mass="70473">MFSRTLAAALLLGAATCGLASEPNDWVNVDYVLKQAGSGASSETSASRQAISQKADKSAKDGPFTITDTKIKPPNGDIHDYLSWAPYHWPNCNWCSKPANHFYNPNATQPSSSPTDQNPSSGDNDDEYYQESISGDAVDIVDDILLVNILTEPVNGTDGYSRRMVTKRRVSPQYTTPSVSSDIEERDGNLGPAIPSLPTPVVSASPPSLPDMPGSPPSLPTPPSKPASSTTRHAVAGTQAPADAHARKGKDSAACTPSPTKSLAPSATWTTCPYEVKDGKVNPDVKLLQGPSILQNMPESVLFNTITYALTKTAVHSQNAAKFIDTFFLAPATLMHPNVNFGQLVRGPGKEMGTFTGVLDFRALVKVVNAVKILKAMKSPDWTSTREQGLLSWMKAYLGWLQSSPIAQQTASKANNHVTFFINQLAATQIHIGDTKGATATLNNYFKKQFADQIAASGEQPFEAIRTRPFHYRAFALEAMITNAKLGDQLGLDFWTTKTKYGATIQTALDYAIAQKADGGDDGVDDIIPHVAAVAAAYGDPKGKYKAYLQKYDSKYKSEPWYFFDQTAALPNSPAARPNKRSENDTNDSHAGPEDGDTSTSTPFSHVPFSCPAVFENSVEVELEDGLFVTCSQLKPLYEIAVDPAIVGSEYRL</sequence>
<dbReference type="AlphaFoldDB" id="A0A8K0XPS1"/>
<dbReference type="GO" id="GO:0016829">
    <property type="term" value="F:lyase activity"/>
    <property type="evidence" value="ECO:0007669"/>
    <property type="project" value="UniProtKB-KW"/>
</dbReference>
<feature type="chain" id="PRO_5035419832" evidence="4">
    <location>
        <begin position="21"/>
        <end position="653"/>
    </location>
</feature>
<feature type="signal peptide" evidence="4">
    <location>
        <begin position="1"/>
        <end position="20"/>
    </location>
</feature>
<comment type="caution">
    <text evidence="6">The sequence shown here is derived from an EMBL/GenBank/DDBJ whole genome shotgun (WGS) entry which is preliminary data.</text>
</comment>
<keyword evidence="7" id="KW-1185">Reference proteome</keyword>
<evidence type="ECO:0000256" key="4">
    <source>
        <dbReference type="SAM" id="SignalP"/>
    </source>
</evidence>
<accession>A0A8K0XPS1</accession>
<feature type="region of interest" description="Disordered" evidence="3">
    <location>
        <begin position="38"/>
        <end position="71"/>
    </location>
</feature>
<feature type="compositionally biased region" description="Pro residues" evidence="3">
    <location>
        <begin position="207"/>
        <end position="225"/>
    </location>
</feature>
<dbReference type="InterPro" id="IPR008397">
    <property type="entry name" value="Alginate_lyase_dom"/>
</dbReference>
<feature type="domain" description="Alginate lyase" evidence="5">
    <location>
        <begin position="255"/>
        <end position="517"/>
    </location>
</feature>
<organism evidence="6 7">
    <name type="scientific">Cristinia sonorae</name>
    <dbReference type="NCBI Taxonomy" id="1940300"/>
    <lineage>
        <taxon>Eukaryota</taxon>
        <taxon>Fungi</taxon>
        <taxon>Dikarya</taxon>
        <taxon>Basidiomycota</taxon>
        <taxon>Agaricomycotina</taxon>
        <taxon>Agaricomycetes</taxon>
        <taxon>Agaricomycetidae</taxon>
        <taxon>Agaricales</taxon>
        <taxon>Pleurotineae</taxon>
        <taxon>Stephanosporaceae</taxon>
        <taxon>Cristinia</taxon>
    </lineage>
</organism>
<evidence type="ECO:0000313" key="7">
    <source>
        <dbReference type="Proteomes" id="UP000813824"/>
    </source>
</evidence>
<dbReference type="GO" id="GO:0042597">
    <property type="term" value="C:periplasmic space"/>
    <property type="evidence" value="ECO:0007669"/>
    <property type="project" value="InterPro"/>
</dbReference>
<feature type="compositionally biased region" description="Polar residues" evidence="3">
    <location>
        <begin position="255"/>
        <end position="266"/>
    </location>
</feature>